<reference evidence="1" key="1">
    <citation type="submission" date="2023-03" db="EMBL/GenBank/DDBJ databases">
        <title>Massive genome expansion in bonnet fungi (Mycena s.s.) driven by repeated elements and novel gene families across ecological guilds.</title>
        <authorList>
            <consortium name="Lawrence Berkeley National Laboratory"/>
            <person name="Harder C.B."/>
            <person name="Miyauchi S."/>
            <person name="Viragh M."/>
            <person name="Kuo A."/>
            <person name="Thoen E."/>
            <person name="Andreopoulos B."/>
            <person name="Lu D."/>
            <person name="Skrede I."/>
            <person name="Drula E."/>
            <person name="Henrissat B."/>
            <person name="Morin E."/>
            <person name="Kohler A."/>
            <person name="Barry K."/>
            <person name="LaButti K."/>
            <person name="Morin E."/>
            <person name="Salamov A."/>
            <person name="Lipzen A."/>
            <person name="Mereny Z."/>
            <person name="Hegedus B."/>
            <person name="Baldrian P."/>
            <person name="Stursova M."/>
            <person name="Weitz H."/>
            <person name="Taylor A."/>
            <person name="Grigoriev I.V."/>
            <person name="Nagy L.G."/>
            <person name="Martin F."/>
            <person name="Kauserud H."/>
        </authorList>
    </citation>
    <scope>NUCLEOTIDE SEQUENCE</scope>
    <source>
        <strain evidence="1">CBHHK002</strain>
    </source>
</reference>
<dbReference type="PANTHER" id="PTHR38926">
    <property type="entry name" value="F-BOX DOMAIN CONTAINING PROTEIN, EXPRESSED"/>
    <property type="match status" value="1"/>
</dbReference>
<evidence type="ECO:0000313" key="1">
    <source>
        <dbReference type="EMBL" id="KAJ7349039.1"/>
    </source>
</evidence>
<dbReference type="InterPro" id="IPR032675">
    <property type="entry name" value="LRR_dom_sf"/>
</dbReference>
<organism evidence="1 2">
    <name type="scientific">Mycena albidolilacea</name>
    <dbReference type="NCBI Taxonomy" id="1033008"/>
    <lineage>
        <taxon>Eukaryota</taxon>
        <taxon>Fungi</taxon>
        <taxon>Dikarya</taxon>
        <taxon>Basidiomycota</taxon>
        <taxon>Agaricomycotina</taxon>
        <taxon>Agaricomycetes</taxon>
        <taxon>Agaricomycetidae</taxon>
        <taxon>Agaricales</taxon>
        <taxon>Marasmiineae</taxon>
        <taxon>Mycenaceae</taxon>
        <taxon>Mycena</taxon>
    </lineage>
</organism>
<gene>
    <name evidence="1" type="ORF">DFH08DRAFT_777931</name>
</gene>
<dbReference type="InterPro" id="IPR006553">
    <property type="entry name" value="Leu-rich_rpt_Cys-con_subtyp"/>
</dbReference>
<keyword evidence="2" id="KW-1185">Reference proteome</keyword>
<accession>A0AAD7A3Y5</accession>
<dbReference type="EMBL" id="JARIHO010000016">
    <property type="protein sequence ID" value="KAJ7349039.1"/>
    <property type="molecule type" value="Genomic_DNA"/>
</dbReference>
<dbReference type="SMART" id="SM00367">
    <property type="entry name" value="LRR_CC"/>
    <property type="match status" value="2"/>
</dbReference>
<dbReference type="Proteomes" id="UP001218218">
    <property type="component" value="Unassembled WGS sequence"/>
</dbReference>
<name>A0AAD7A3Y5_9AGAR</name>
<sequence>MASRFAPHLGTNYCPKDDEVLEIKSLLVEPTLRLRRLNDIIADLQKAINKLAEERDGLGAYVEAHKALISPVRRLPLDIIQEIFEACLPTHRNCVMSASEAPVLLGRICSSWRAISLATPRLWARLHVVEPRSYSNPSFDQQVAQHLEITKTWLGRSGQCPLSISLQSAPEDGGGSPADTHAASIQFLQALIPFAPRWEHIDFTTPPSLLLEVMSYLDVDLPLLETVAFHHKSHRVLGEISCGPFNMLRGARISSFSIPGSMFIPERFPLLWSQLTTLTIGGPSWPVVSGLTSEAMLRAIARCPRLMICKLMIYDPDTQTAMLQHPTVELPLLHTLAVHCVAHVDPAVLVLFNHLSVPKLRDFTFLGSSQHTLRDSLTLSDFFTSAIRLESFDICTSIFTGSSFRETLCDLPSTIQRLKIRDNDGGWGQVPPLGLDDEVMAALTLPGVCPVLQHLSIDRSNNISDEAVLQFITTRLECPTTLKHVEIHFDRQMTLDIMPSLQAFIETGLTVSLNYNPPLPPFHHSPWQGLPDAPPPGDFVDFISMLHCFPIRKLCAFEVIQEIVMAFMASSSLPHRFATLPVPYRQRASSIRSPVRNRAVGEMLTFRLVLRECGDLGRRTDIRTSYPTAMASRFAPQLGTNYCPKDDEVLEIKSFLVEPTLRLRRLNDIIADLQKAIDKLAEERDGLGAYVEAHKALISPVRRLPLDIIQEIFEACLPTHRNCVMSASEAPVLLGRICSSWRAISLATPRLWARLHVVEPRSYSNPSFDQQVAQHLEITKTWLGRSGQCPLSISLQSAPEDGGGSPADTHAASIQFLQALIPFAPRWEHIDFTTPPSLLLEVMSYLDVDLPLLETVAFHHKSHRVPGEISCGPFNMLCGARISSFSIPGSMFIPERFPLLWNQLTTLTIGGPSWPVVSGLTSEAMLRAIARCPRLMICKLMIYDPDTQTAMLQHPTVELPLLHTLAVHCVAHVDPAVSVLFNHLSVPKLRDFTFLGSSQHTLRDSLTLSDFFTGVIRLESFDICTSIFTGSSFRETLCDLPPTIQRLKIRNNDGGWGQAPPLGLDDEAMATLTLPGVCPVLQHLSIDRSNNISDEAVLQFITTRRLECPTTLKYVEIHFDRQMTLDIMPSLRAFIETGLTVSLNYNPPLPGPFHHSPWQGLPDAPPVNYHPAWYPPPMTLSHW</sequence>
<comment type="caution">
    <text evidence="1">The sequence shown here is derived from an EMBL/GenBank/DDBJ whole genome shotgun (WGS) entry which is preliminary data.</text>
</comment>
<proteinExistence type="predicted"/>
<dbReference type="Gene3D" id="3.80.10.10">
    <property type="entry name" value="Ribonuclease Inhibitor"/>
    <property type="match status" value="2"/>
</dbReference>
<dbReference type="PANTHER" id="PTHR38926:SF72">
    <property type="entry name" value="IM:7136021-RELATED"/>
    <property type="match status" value="1"/>
</dbReference>
<protein>
    <recommendedName>
        <fullName evidence="3">F-box domain-containing protein</fullName>
    </recommendedName>
</protein>
<dbReference type="AlphaFoldDB" id="A0AAD7A3Y5"/>
<evidence type="ECO:0000313" key="2">
    <source>
        <dbReference type="Proteomes" id="UP001218218"/>
    </source>
</evidence>
<dbReference type="SUPFAM" id="SSF52047">
    <property type="entry name" value="RNI-like"/>
    <property type="match status" value="2"/>
</dbReference>
<evidence type="ECO:0008006" key="3">
    <source>
        <dbReference type="Google" id="ProtNLM"/>
    </source>
</evidence>